<dbReference type="STRING" id="1715691.TA5113_00323"/>
<keyword evidence="2" id="KW-1185">Reference proteome</keyword>
<accession>A0A0P1IRL4</accession>
<organism evidence="1 2">
    <name type="scientific">Cognatishimia activa</name>
    <dbReference type="NCBI Taxonomy" id="1715691"/>
    <lineage>
        <taxon>Bacteria</taxon>
        <taxon>Pseudomonadati</taxon>
        <taxon>Pseudomonadota</taxon>
        <taxon>Alphaproteobacteria</taxon>
        <taxon>Rhodobacterales</taxon>
        <taxon>Paracoccaceae</taxon>
        <taxon>Cognatishimia</taxon>
    </lineage>
</organism>
<name>A0A0P1IRL4_9RHOB</name>
<reference evidence="2" key="1">
    <citation type="submission" date="2015-09" db="EMBL/GenBank/DDBJ databases">
        <authorList>
            <person name="Rodrigo-Torres Lidia"/>
            <person name="Arahal R.David."/>
        </authorList>
    </citation>
    <scope>NUCLEOTIDE SEQUENCE [LARGE SCALE GENOMIC DNA]</scope>
    <source>
        <strain evidence="2">CECT 5114</strain>
    </source>
</reference>
<evidence type="ECO:0000313" key="2">
    <source>
        <dbReference type="Proteomes" id="UP000051184"/>
    </source>
</evidence>
<dbReference type="Proteomes" id="UP000051184">
    <property type="component" value="Unassembled WGS sequence"/>
</dbReference>
<dbReference type="EMBL" id="CYUE01000002">
    <property type="protein sequence ID" value="CUK24478.1"/>
    <property type="molecule type" value="Genomic_DNA"/>
</dbReference>
<dbReference type="AlphaFoldDB" id="A0A0P1IRL4"/>
<protein>
    <submittedName>
        <fullName evidence="1">Uncharacterized protein</fullName>
    </submittedName>
</protein>
<gene>
    <name evidence="1" type="ORF">TA5114_00261</name>
</gene>
<sequence>MNFQTARKHHMQFDHTQFTLGFRQALEYGIDYRDYEKVERLPEGIPLMAIAGVWGNHSDIRCLFIDQDGQTYRRHITGRVGQYVIRELDLNAKELQVGQVLVVLKDCRSA</sequence>
<evidence type="ECO:0000313" key="1">
    <source>
        <dbReference type="EMBL" id="CUK24478.1"/>
    </source>
</evidence>
<proteinExistence type="predicted"/>